<dbReference type="PANTHER" id="PTHR11360">
    <property type="entry name" value="MONOCARBOXYLATE TRANSPORTER"/>
    <property type="match status" value="1"/>
</dbReference>
<evidence type="ECO:0000256" key="3">
    <source>
        <dbReference type="ARBA" id="ARBA00023136"/>
    </source>
</evidence>
<sequence>MTSLWRRCGWMLLGSSLILALSLGVRHGFGLFLAPMSADFGWGREVFAFAIALQNLVWGLIQPFTGAFADRFGVRRTVLVGGVLYVAGLALMAFSDSPASLSLSAGLLIGLGLSGTSFSVLLGAVGQAAPVEKRSMAMGIAAAAGSFGQFVMLPGSLGLIGWLGWSGALLALAVLIALIVPLAALLRAPARPPALAEQHQTLGEALREAAGHPGFWLLALGFFVCGFQVVFIGVHLPAYLVDQHLPAQVGTTVLALVGLFNVFGTYTAGWLGSCYSKPKLLVALYLIRGVVIALFFFAPLSEWSAYAFGMAMGLLWLSTVPLTNGTVATLFGVRNLSMLGGIVFLFHQLGSFLGGWLGGWLYDRTGSYDLVWQICIGLSVMAALLNWPVREQPVARLRAPLESA</sequence>
<reference evidence="7" key="1">
    <citation type="submission" date="2016-10" db="EMBL/GenBank/DDBJ databases">
        <authorList>
            <person name="Varghese N."/>
            <person name="Submissions S."/>
        </authorList>
    </citation>
    <scope>NUCLEOTIDE SEQUENCE [LARGE SCALE GENOMIC DNA]</scope>
    <source>
        <strain evidence="7">JCM 18195</strain>
    </source>
</reference>
<dbReference type="Proteomes" id="UP000243084">
    <property type="component" value="Unassembled WGS sequence"/>
</dbReference>
<feature type="transmembrane region" description="Helical" evidence="4">
    <location>
        <begin position="306"/>
        <end position="331"/>
    </location>
</feature>
<feature type="transmembrane region" description="Helical" evidence="4">
    <location>
        <begin position="137"/>
        <end position="157"/>
    </location>
</feature>
<dbReference type="Pfam" id="PF07690">
    <property type="entry name" value="MFS_1"/>
    <property type="match status" value="1"/>
</dbReference>
<keyword evidence="3 4" id="KW-0472">Membrane</keyword>
<feature type="transmembrane region" description="Helical" evidence="4">
    <location>
        <begin position="101"/>
        <end position="125"/>
    </location>
</feature>
<dbReference type="InterPro" id="IPR050327">
    <property type="entry name" value="Proton-linked_MCT"/>
</dbReference>
<dbReference type="CDD" id="cd17355">
    <property type="entry name" value="MFS_YcxA_like"/>
    <property type="match status" value="1"/>
</dbReference>
<evidence type="ECO:0000313" key="7">
    <source>
        <dbReference type="Proteomes" id="UP000243084"/>
    </source>
</evidence>
<organism evidence="6 7">
    <name type="scientific">Geopseudomonas sagittaria</name>
    <dbReference type="NCBI Taxonomy" id="1135990"/>
    <lineage>
        <taxon>Bacteria</taxon>
        <taxon>Pseudomonadati</taxon>
        <taxon>Pseudomonadota</taxon>
        <taxon>Gammaproteobacteria</taxon>
        <taxon>Pseudomonadales</taxon>
        <taxon>Pseudomonadaceae</taxon>
        <taxon>Geopseudomonas</taxon>
    </lineage>
</organism>
<protein>
    <submittedName>
        <fullName evidence="6">Nitrate/nitrite transporter NarK</fullName>
    </submittedName>
</protein>
<dbReference type="EMBL" id="FOXM01000001">
    <property type="protein sequence ID" value="SFP28192.1"/>
    <property type="molecule type" value="Genomic_DNA"/>
</dbReference>
<keyword evidence="7" id="KW-1185">Reference proteome</keyword>
<feature type="transmembrane region" description="Helical" evidence="4">
    <location>
        <begin position="215"/>
        <end position="241"/>
    </location>
</feature>
<feature type="domain" description="Major facilitator superfamily (MFS) profile" evidence="5">
    <location>
        <begin position="8"/>
        <end position="394"/>
    </location>
</feature>
<feature type="transmembrane region" description="Helical" evidence="4">
    <location>
        <begin position="370"/>
        <end position="389"/>
    </location>
</feature>
<dbReference type="GO" id="GO:0022857">
    <property type="term" value="F:transmembrane transporter activity"/>
    <property type="evidence" value="ECO:0007669"/>
    <property type="project" value="InterPro"/>
</dbReference>
<evidence type="ECO:0000256" key="2">
    <source>
        <dbReference type="ARBA" id="ARBA00022989"/>
    </source>
</evidence>
<keyword evidence="2 4" id="KW-1133">Transmembrane helix</keyword>
<dbReference type="SUPFAM" id="SSF103473">
    <property type="entry name" value="MFS general substrate transporter"/>
    <property type="match status" value="1"/>
</dbReference>
<evidence type="ECO:0000256" key="1">
    <source>
        <dbReference type="ARBA" id="ARBA00022692"/>
    </source>
</evidence>
<dbReference type="PROSITE" id="PS50850">
    <property type="entry name" value="MFS"/>
    <property type="match status" value="1"/>
</dbReference>
<dbReference type="InterPro" id="IPR036259">
    <property type="entry name" value="MFS_trans_sf"/>
</dbReference>
<keyword evidence="1 4" id="KW-0812">Transmembrane</keyword>
<gene>
    <name evidence="6" type="ORF">SAMN05216229_101288</name>
</gene>
<proteinExistence type="predicted"/>
<feature type="transmembrane region" description="Helical" evidence="4">
    <location>
        <begin position="280"/>
        <end position="300"/>
    </location>
</feature>
<dbReference type="OrthoDB" id="146345at2"/>
<dbReference type="InterPro" id="IPR011701">
    <property type="entry name" value="MFS"/>
</dbReference>
<feature type="transmembrane region" description="Helical" evidence="4">
    <location>
        <begin position="77"/>
        <end position="95"/>
    </location>
</feature>
<dbReference type="Gene3D" id="1.20.1250.20">
    <property type="entry name" value="MFS general substrate transporter like domains"/>
    <property type="match status" value="1"/>
</dbReference>
<evidence type="ECO:0000259" key="5">
    <source>
        <dbReference type="PROSITE" id="PS50850"/>
    </source>
</evidence>
<dbReference type="RefSeq" id="WP_092427565.1">
    <property type="nucleotide sequence ID" value="NZ_FOXM01000001.1"/>
</dbReference>
<feature type="transmembrane region" description="Helical" evidence="4">
    <location>
        <begin position="247"/>
        <end position="268"/>
    </location>
</feature>
<name>A0A1I5P2E1_9GAMM</name>
<accession>A0A1I5P2E1</accession>
<evidence type="ECO:0000256" key="4">
    <source>
        <dbReference type="SAM" id="Phobius"/>
    </source>
</evidence>
<feature type="transmembrane region" description="Helical" evidence="4">
    <location>
        <begin position="338"/>
        <end position="358"/>
    </location>
</feature>
<feature type="transmembrane region" description="Helical" evidence="4">
    <location>
        <begin position="46"/>
        <end position="65"/>
    </location>
</feature>
<dbReference type="InterPro" id="IPR020846">
    <property type="entry name" value="MFS_dom"/>
</dbReference>
<evidence type="ECO:0000313" key="6">
    <source>
        <dbReference type="EMBL" id="SFP28192.1"/>
    </source>
</evidence>
<feature type="transmembrane region" description="Helical" evidence="4">
    <location>
        <begin position="163"/>
        <end position="186"/>
    </location>
</feature>
<dbReference type="AlphaFoldDB" id="A0A1I5P2E1"/>
<dbReference type="PANTHER" id="PTHR11360:SF284">
    <property type="entry name" value="EG:103B4.3 PROTEIN-RELATED"/>
    <property type="match status" value="1"/>
</dbReference>